<evidence type="ECO:0000259" key="8">
    <source>
        <dbReference type="SMART" id="SM00663"/>
    </source>
</evidence>
<evidence type="ECO:0000256" key="1">
    <source>
        <dbReference type="ARBA" id="ARBA00004026"/>
    </source>
</evidence>
<keyword evidence="5 7" id="KW-0804">Transcription</keyword>
<evidence type="ECO:0000256" key="2">
    <source>
        <dbReference type="ARBA" id="ARBA00022478"/>
    </source>
</evidence>
<comment type="catalytic activity">
    <reaction evidence="6 7">
        <text>RNA(n) + a ribonucleoside 5'-triphosphate = RNA(n+1) + diphosphate</text>
        <dbReference type="Rhea" id="RHEA:21248"/>
        <dbReference type="Rhea" id="RHEA-COMP:14527"/>
        <dbReference type="Rhea" id="RHEA-COMP:17342"/>
        <dbReference type="ChEBI" id="CHEBI:33019"/>
        <dbReference type="ChEBI" id="CHEBI:61557"/>
        <dbReference type="ChEBI" id="CHEBI:140395"/>
        <dbReference type="EC" id="2.7.7.6"/>
    </reaction>
</comment>
<comment type="function">
    <text evidence="1 7">DNA-dependent RNA polymerase catalyzes the transcription of DNA into RNA using the four ribonucleoside triphosphates as substrates.</text>
</comment>
<evidence type="ECO:0000313" key="9">
    <source>
        <dbReference type="EMBL" id="CAG8611898.1"/>
    </source>
</evidence>
<comment type="caution">
    <text evidence="9">The sequence shown here is derived from an EMBL/GenBank/DDBJ whole genome shotgun (WGS) entry which is preliminary data.</text>
</comment>
<dbReference type="Proteomes" id="UP000789831">
    <property type="component" value="Unassembled WGS sequence"/>
</dbReference>
<dbReference type="InterPro" id="IPR007066">
    <property type="entry name" value="RNA_pol_Rpb1_3"/>
</dbReference>
<dbReference type="InterPro" id="IPR007080">
    <property type="entry name" value="RNA_pol_Rpb1_1"/>
</dbReference>
<dbReference type="AlphaFoldDB" id="A0A9N9CTV7"/>
<proteinExistence type="inferred from homology"/>
<dbReference type="Pfam" id="PF04983">
    <property type="entry name" value="RNA_pol_Rpb1_3"/>
    <property type="match status" value="1"/>
</dbReference>
<feature type="domain" description="RNA polymerase N-terminal" evidence="8">
    <location>
        <begin position="1"/>
        <end position="277"/>
    </location>
</feature>
<dbReference type="InterPro" id="IPR000722">
    <property type="entry name" value="RNA_pol_asu"/>
</dbReference>
<dbReference type="InterPro" id="IPR042102">
    <property type="entry name" value="RNA_pol_Rpb1_3_sf"/>
</dbReference>
<dbReference type="EC" id="2.7.7.6" evidence="7"/>
<dbReference type="SMART" id="SM00663">
    <property type="entry name" value="RPOLA_N"/>
    <property type="match status" value="1"/>
</dbReference>
<dbReference type="Gene3D" id="1.10.40.90">
    <property type="match status" value="1"/>
</dbReference>
<dbReference type="Gene3D" id="2.40.40.20">
    <property type="match status" value="1"/>
</dbReference>
<dbReference type="GO" id="GO:0000428">
    <property type="term" value="C:DNA-directed RNA polymerase complex"/>
    <property type="evidence" value="ECO:0007669"/>
    <property type="project" value="UniProtKB-KW"/>
</dbReference>
<gene>
    <name evidence="9" type="ORF">AGERDE_LOCUS9633</name>
</gene>
<evidence type="ECO:0000256" key="5">
    <source>
        <dbReference type="ARBA" id="ARBA00023163"/>
    </source>
</evidence>
<sequence length="304" mass="34899">MIVNNLPVIPCGLRPVTKLKEEDTIATTQINNLYRKIILVNERLKYYLDLNRDFKVFFNEIIHNEKRRLQKAFDNLTYGSLRKQNETKSLLQHLSGKEGILRRYSLGKRVDYSARSVIVPNPTLLLDQVGLPVPMALTLYKPFLLQKLLKEKIAFTVPEAEQLFHNQAPVIFPLLAKIVHQHPVLVNRAPSLHRLSIQGFYPQLTLGEAIELHPLITTALNADFDGDQVAIYLPLTKRAREEIKECVLSPHHIIDPKNGHLISIPTQDMILGIYYLTQEKKGEKFIFVDEIGDIYKSYERGTIS</sequence>
<dbReference type="InterPro" id="IPR006592">
    <property type="entry name" value="RNA_pol_N"/>
</dbReference>
<evidence type="ECO:0000256" key="6">
    <source>
        <dbReference type="ARBA" id="ARBA00048552"/>
    </source>
</evidence>
<accession>A0A9N9CTV7</accession>
<comment type="similarity">
    <text evidence="7">Belongs to the RNA polymerase beta' chain family.</text>
</comment>
<name>A0A9N9CTV7_9GLOM</name>
<dbReference type="OrthoDB" id="2435871at2759"/>
<dbReference type="Pfam" id="PF04997">
    <property type="entry name" value="RNA_pol_Rpb1_1"/>
    <property type="match status" value="1"/>
</dbReference>
<evidence type="ECO:0000256" key="4">
    <source>
        <dbReference type="ARBA" id="ARBA00022695"/>
    </source>
</evidence>
<dbReference type="Pfam" id="PF00623">
    <property type="entry name" value="RNA_pol_Rpb1_2"/>
    <property type="match status" value="2"/>
</dbReference>
<dbReference type="GO" id="GO:0003899">
    <property type="term" value="F:DNA-directed RNA polymerase activity"/>
    <property type="evidence" value="ECO:0007669"/>
    <property type="project" value="UniProtKB-EC"/>
</dbReference>
<dbReference type="PANTHER" id="PTHR19376">
    <property type="entry name" value="DNA-DIRECTED RNA POLYMERASE"/>
    <property type="match status" value="1"/>
</dbReference>
<dbReference type="GO" id="GO:0003677">
    <property type="term" value="F:DNA binding"/>
    <property type="evidence" value="ECO:0007669"/>
    <property type="project" value="InterPro"/>
</dbReference>
<dbReference type="SUPFAM" id="SSF64484">
    <property type="entry name" value="beta and beta-prime subunits of DNA dependent RNA-polymerase"/>
    <property type="match status" value="1"/>
</dbReference>
<protein>
    <recommendedName>
        <fullName evidence="7">DNA-directed RNA polymerase subunit</fullName>
        <ecNumber evidence="7">2.7.7.6</ecNumber>
    </recommendedName>
</protein>
<dbReference type="EMBL" id="CAJVPL010002496">
    <property type="protein sequence ID" value="CAG8611898.1"/>
    <property type="molecule type" value="Genomic_DNA"/>
</dbReference>
<evidence type="ECO:0000313" key="10">
    <source>
        <dbReference type="Proteomes" id="UP000789831"/>
    </source>
</evidence>
<evidence type="ECO:0000256" key="7">
    <source>
        <dbReference type="RuleBase" id="RU004279"/>
    </source>
</evidence>
<keyword evidence="10" id="KW-1185">Reference proteome</keyword>
<dbReference type="InterPro" id="IPR045867">
    <property type="entry name" value="DNA-dir_RpoC_beta_prime"/>
</dbReference>
<keyword evidence="3 7" id="KW-0808">Transferase</keyword>
<keyword evidence="4 7" id="KW-0548">Nucleotidyltransferase</keyword>
<dbReference type="PANTHER" id="PTHR19376:SF54">
    <property type="entry name" value="DNA-DIRECTED RNA POLYMERASE SUBUNIT BETA"/>
    <property type="match status" value="1"/>
</dbReference>
<dbReference type="GO" id="GO:0006351">
    <property type="term" value="P:DNA-templated transcription"/>
    <property type="evidence" value="ECO:0007669"/>
    <property type="project" value="InterPro"/>
</dbReference>
<evidence type="ECO:0000256" key="3">
    <source>
        <dbReference type="ARBA" id="ARBA00022679"/>
    </source>
</evidence>
<reference evidence="9" key="1">
    <citation type="submission" date="2021-06" db="EMBL/GenBank/DDBJ databases">
        <authorList>
            <person name="Kallberg Y."/>
            <person name="Tangrot J."/>
            <person name="Rosling A."/>
        </authorList>
    </citation>
    <scope>NUCLEOTIDE SEQUENCE</scope>
    <source>
        <strain evidence="9">MT106</strain>
    </source>
</reference>
<keyword evidence="2 7" id="KW-0240">DNA-directed RNA polymerase</keyword>
<organism evidence="9 10">
    <name type="scientific">Ambispora gerdemannii</name>
    <dbReference type="NCBI Taxonomy" id="144530"/>
    <lineage>
        <taxon>Eukaryota</taxon>
        <taxon>Fungi</taxon>
        <taxon>Fungi incertae sedis</taxon>
        <taxon>Mucoromycota</taxon>
        <taxon>Glomeromycotina</taxon>
        <taxon>Glomeromycetes</taxon>
        <taxon>Archaeosporales</taxon>
        <taxon>Ambisporaceae</taxon>
        <taxon>Ambispora</taxon>
    </lineage>
</organism>
<dbReference type="Gene3D" id="1.10.274.100">
    <property type="entry name" value="RNA polymerase Rpb1, domain 3"/>
    <property type="match status" value="1"/>
</dbReference>